<comment type="caution">
    <text evidence="3">The sequence shown here is derived from an EMBL/GenBank/DDBJ whole genome shotgun (WGS) entry which is preliminary data.</text>
</comment>
<evidence type="ECO:0000256" key="1">
    <source>
        <dbReference type="SAM" id="MobiDB-lite"/>
    </source>
</evidence>
<proteinExistence type="predicted"/>
<evidence type="ECO:0000313" key="4">
    <source>
        <dbReference type="Proteomes" id="UP000177057"/>
    </source>
</evidence>
<keyword evidence="2" id="KW-1133">Transmembrane helix</keyword>
<protein>
    <submittedName>
        <fullName evidence="3">Uncharacterized protein</fullName>
    </submittedName>
</protein>
<dbReference type="STRING" id="1797794.A3H40_00230"/>
<name>A0A1F5N4D8_9BACT</name>
<dbReference type="InterPro" id="IPR043993">
    <property type="entry name" value="T4SS_pilin"/>
</dbReference>
<accession>A0A1F5N4D8</accession>
<dbReference type="Pfam" id="PF18895">
    <property type="entry name" value="T4SS_pilin"/>
    <property type="match status" value="1"/>
</dbReference>
<feature type="transmembrane region" description="Helical" evidence="2">
    <location>
        <begin position="275"/>
        <end position="296"/>
    </location>
</feature>
<keyword evidence="2" id="KW-0812">Transmembrane</keyword>
<keyword evidence="2" id="KW-0472">Membrane</keyword>
<evidence type="ECO:0000256" key="2">
    <source>
        <dbReference type="SAM" id="Phobius"/>
    </source>
</evidence>
<reference evidence="3 4" key="1">
    <citation type="journal article" date="2016" name="Nat. Commun.">
        <title>Thousands of microbial genomes shed light on interconnected biogeochemical processes in an aquifer system.</title>
        <authorList>
            <person name="Anantharaman K."/>
            <person name="Brown C.T."/>
            <person name="Hug L.A."/>
            <person name="Sharon I."/>
            <person name="Castelle C.J."/>
            <person name="Probst A.J."/>
            <person name="Thomas B.C."/>
            <person name="Singh A."/>
            <person name="Wilkins M.J."/>
            <person name="Karaoz U."/>
            <person name="Brodie E.L."/>
            <person name="Williams K.H."/>
            <person name="Hubbard S.S."/>
            <person name="Banfield J.F."/>
        </authorList>
    </citation>
    <scope>NUCLEOTIDE SEQUENCE [LARGE SCALE GENOMIC DNA]</scope>
</reference>
<feature type="transmembrane region" description="Helical" evidence="2">
    <location>
        <begin position="316"/>
        <end position="339"/>
    </location>
</feature>
<dbReference type="EMBL" id="MFDV01000007">
    <property type="protein sequence ID" value="OGE72515.1"/>
    <property type="molecule type" value="Genomic_DNA"/>
</dbReference>
<feature type="region of interest" description="Disordered" evidence="1">
    <location>
        <begin position="193"/>
        <end position="219"/>
    </location>
</feature>
<gene>
    <name evidence="3" type="ORF">A3H40_00230</name>
</gene>
<evidence type="ECO:0000313" key="3">
    <source>
        <dbReference type="EMBL" id="OGE72515.1"/>
    </source>
</evidence>
<sequence>MIQPRDATAKYKLVFPRIALQFDETRDNLYARSDGALLDPNGNGFPSLHYNPGDVLFKPERHTFYLEKKGSPGKYCEGSYEIKPDLSGGIQTCTLNFSPKPDETTNITVDGSVNPANEAYQLSITGTARKNIKLTVDSNGTIASATIGQLNPGSYTATLQKKGFETTGHPPITVEVYKDTNCQYKLDVTPTGSQGDASQIGNAGPLGAPPSPVSKKCGDKDKNGKEIICAKGGGQEAPGCTDAKYPNGSPNPGIATAIGCIHTNPAELTQDILKFAVGIGGGLAFLMMLLGAYQMLTSAGNPDTLKAGSDRLTNAVIGLLFIIFSVLLMQIIGAGILNIPGFK</sequence>
<organism evidence="3 4">
    <name type="scientific">Candidatus Daviesbacteria bacterium RIFCSPLOWO2_02_FULL_38_15</name>
    <dbReference type="NCBI Taxonomy" id="1797794"/>
    <lineage>
        <taxon>Bacteria</taxon>
        <taxon>Candidatus Daviesiibacteriota</taxon>
    </lineage>
</organism>
<dbReference type="Proteomes" id="UP000177057">
    <property type="component" value="Unassembled WGS sequence"/>
</dbReference>
<dbReference type="AlphaFoldDB" id="A0A1F5N4D8"/>